<proteinExistence type="predicted"/>
<reference evidence="1 2" key="1">
    <citation type="submission" date="2017-12" db="EMBL/GenBank/DDBJ databases">
        <title>Comparative genomics of Botrytis spp.</title>
        <authorList>
            <person name="Valero-Jimenez C.A."/>
            <person name="Tapia P."/>
            <person name="Veloso J."/>
            <person name="Silva-Moreno E."/>
            <person name="Staats M."/>
            <person name="Valdes J.H."/>
            <person name="Van Kan J.A.L."/>
        </authorList>
    </citation>
    <scope>NUCLEOTIDE SEQUENCE [LARGE SCALE GENOMIC DNA]</scope>
    <source>
        <strain evidence="1 2">Bt9001</strain>
    </source>
</reference>
<dbReference type="AlphaFoldDB" id="A0A4Z1EIB9"/>
<sequence length="366" mass="41775">MASKTEKTILEASMGRYMRVLRNHNTLEELIAAYPSLEEKCLSCPSALTDEERRVFLDLPDLDMETANIRAATALSREELIEKAVKDPSSLTQEEKLLLLARFWTPKTDAERKVTWELLCKTEEIIMGEEGAAFYASRNPAFLPNELKSFHAGSREWYGWLTCARKMQANAMAEAAPPDAPEWIRRLYREGKDLWGRTFREILQDPLQYEQRVDVPPRTLFGGQRRFDLYKDGLASSGINTNTFLVFDRICMASVLESGGLIESMRIRAFEADYPVPGKTYVEGYQGYTWVRLDQLVYNFYELRSMKAEKVGMDEILQAAQQSRNAAFVSLDTKEAGNWTPSNPMGGLFPDSVLGKRRYANKEPLN</sequence>
<comment type="caution">
    <text evidence="1">The sequence shown here is derived from an EMBL/GenBank/DDBJ whole genome shotgun (WGS) entry which is preliminary data.</text>
</comment>
<keyword evidence="2" id="KW-1185">Reference proteome</keyword>
<gene>
    <name evidence="1" type="ORF">BTUL_0115g00290</name>
</gene>
<organism evidence="1 2">
    <name type="scientific">Botrytis tulipae</name>
    <dbReference type="NCBI Taxonomy" id="87230"/>
    <lineage>
        <taxon>Eukaryota</taxon>
        <taxon>Fungi</taxon>
        <taxon>Dikarya</taxon>
        <taxon>Ascomycota</taxon>
        <taxon>Pezizomycotina</taxon>
        <taxon>Leotiomycetes</taxon>
        <taxon>Helotiales</taxon>
        <taxon>Sclerotiniaceae</taxon>
        <taxon>Botrytis</taxon>
    </lineage>
</organism>
<protein>
    <submittedName>
        <fullName evidence="1">Uncharacterized protein</fullName>
    </submittedName>
</protein>
<dbReference type="EMBL" id="PQXH01000115">
    <property type="protein sequence ID" value="TGO11210.1"/>
    <property type="molecule type" value="Genomic_DNA"/>
</dbReference>
<evidence type="ECO:0000313" key="1">
    <source>
        <dbReference type="EMBL" id="TGO11210.1"/>
    </source>
</evidence>
<dbReference type="Proteomes" id="UP000297777">
    <property type="component" value="Unassembled WGS sequence"/>
</dbReference>
<dbReference type="OrthoDB" id="4777915at2759"/>
<evidence type="ECO:0000313" key="2">
    <source>
        <dbReference type="Proteomes" id="UP000297777"/>
    </source>
</evidence>
<accession>A0A4Z1EIB9</accession>
<name>A0A4Z1EIB9_9HELO</name>